<reference evidence="2 6" key="2">
    <citation type="journal article" date="2008" name="J. Virol. Methods">
        <title>Sequencing of the large dsDNA genome of Oryctes rhinoceros nudivirus using multiple displacement amplification of nanogram amounts of virus DNA.</title>
        <authorList>
            <person name="Wang Y."/>
            <person name="Kleespies R.G."/>
            <person name="Ramle M.B."/>
            <person name="Jehle J.A."/>
        </authorList>
    </citation>
    <scope>NUCLEOTIDE SEQUENCE [LARGE SCALE GENOMIC DNA]</scope>
    <source>
        <strain evidence="6">Isolate Oryctes rhinoceros/Malaysia/Ma07/2007</strain>
        <strain evidence="2">Ma07</strain>
    </source>
</reference>
<accession>B7SV74</accession>
<keyword evidence="6" id="KW-1185">Reference proteome</keyword>
<evidence type="ECO:0000313" key="5">
    <source>
        <dbReference type="EMBL" id="UBO76471.1"/>
    </source>
</evidence>
<dbReference type="EMBL" id="MN623374">
    <property type="protein sequence ID" value="QHG11290.1"/>
    <property type="molecule type" value="Genomic_DNA"/>
</dbReference>
<gene>
    <name evidence="1" type="primary">orfD6</name>
    <name evidence="3" type="ORF">SI_OrNV_gp053</name>
</gene>
<dbReference type="EMBL" id="MT150137">
    <property type="protein sequence ID" value="QKE59524.1"/>
    <property type="molecule type" value="Genomic_DNA"/>
</dbReference>
<evidence type="ECO:0000313" key="4">
    <source>
        <dbReference type="EMBL" id="QKE59524.1"/>
    </source>
</evidence>
<accession>A3QTZ6</accession>
<protein>
    <submittedName>
        <fullName evidence="2">GrBNV_gp84-like protein</fullName>
    </submittedName>
</protein>
<evidence type="ECO:0000313" key="1">
    <source>
        <dbReference type="EMBL" id="ABF93319.1"/>
    </source>
</evidence>
<evidence type="ECO:0000313" key="3">
    <source>
        <dbReference type="EMBL" id="QHG11290.1"/>
    </source>
</evidence>
<evidence type="ECO:0000313" key="2">
    <source>
        <dbReference type="EMBL" id="ACH96183.1"/>
    </source>
</evidence>
<name>A3QTZ6_9VIRU</name>
<reference evidence="5" key="5">
    <citation type="submission" date="2021-08" db="EMBL/GenBank/DDBJ databases">
        <title>Whole genome sequence of Oryctes rhinoceros Nudivirus detected in Riau Province, Indonesia.</title>
        <authorList>
            <person name="Kurnia Y.W."/>
            <person name="Tanjung Z.A."/>
            <person name="Utomo C."/>
            <person name="Naim M."/>
            <person name="Situmorang E.C."/>
            <person name="Liwang T."/>
        </authorList>
    </citation>
    <scope>NUCLEOTIDE SEQUENCE</scope>
    <source>
        <strain evidence="5">LiboV</strain>
    </source>
</reference>
<dbReference type="EMBL" id="AH015832">
    <property type="protein sequence ID" value="ABF93319.1"/>
    <property type="molecule type" value="Genomic_DNA"/>
</dbReference>
<dbReference type="OrthoDB" id="15222at10239"/>
<sequence>MYKMSFIQNLKRKAIDTGKLFVVSKESTESKLKAPKPQCGFQMSFIAVQHLRCQIEVDHKAVVSLALVNQKSPILESYANKLPIMTINVARLLFTIEAFTLKNKDTFRKPPVQQALEFYIRTDLKHRSKKLPPNHQFSQFLHRLKSSGYPEYIFDLAREVELNVDYIIDSKIAARYIRTEGEPEKRYSPSIGYLTAIHEPNNEWYVKTTQGPILA</sequence>
<dbReference type="EMBL" id="MZ727584">
    <property type="protein sequence ID" value="UBO76471.1"/>
    <property type="molecule type" value="Genomic_DNA"/>
</dbReference>
<dbReference type="Proteomes" id="UP000011785">
    <property type="component" value="Segment"/>
</dbReference>
<reference evidence="1" key="1">
    <citation type="journal article" date="2007" name="Arch. Virol.">
        <title>Genomic analysis of Oryctes rhinoceros virus reveals genetic relatedness to Heliothis zea virus 1.</title>
        <authorList>
            <person name="Wang Y."/>
            <person name="van Oers M.M."/>
            <person name="Crawford A.M."/>
            <person name="Vlak J.M."/>
            <person name="Jehle J.A."/>
        </authorList>
    </citation>
    <scope>NUCLEOTIDE SEQUENCE</scope>
    <source>
        <strain evidence="1">PV505</strain>
    </source>
</reference>
<reference evidence="3" key="3">
    <citation type="journal article" date="2020" name="J. ISSAAS">
        <title>Complete genome sequence of Oryctes rhinoceros Nudivirus isolated from Coconut Rhinoceros Beetle in the Solomon Islands.</title>
        <authorList>
            <person name="Etebari K."/>
            <person name="Filipovic I."/>
            <person name="Rasic G."/>
            <person name="Devine G.J."/>
            <person name="Tsatsia H."/>
            <person name="Furlong M.J."/>
        </authorList>
    </citation>
    <scope>NUCLEOTIDE SEQUENCE</scope>
    <source>
        <strain evidence="3">Solomon Islands</strain>
    </source>
</reference>
<dbReference type="KEGG" id="vg:7047233"/>
<dbReference type="EMBL" id="EU747721">
    <property type="protein sequence ID" value="ACH96183.1"/>
    <property type="molecule type" value="Genomic_DNA"/>
</dbReference>
<evidence type="ECO:0000313" key="6">
    <source>
        <dbReference type="Proteomes" id="UP000011785"/>
    </source>
</evidence>
<dbReference type="RefSeq" id="YP_002321364.1">
    <property type="nucleotide sequence ID" value="NC_011588.1"/>
</dbReference>
<organism evidence="1">
    <name type="scientific">Oryctes rhinoceros nudivirus</name>
    <dbReference type="NCBI Taxonomy" id="92521"/>
    <lineage>
        <taxon>Viruses</taxon>
        <taxon>Viruses incertae sedis</taxon>
        <taxon>Naldaviricetes</taxon>
        <taxon>Lefavirales</taxon>
        <taxon>Nudiviridae</taxon>
        <taxon>Alphanudivirus</taxon>
        <taxon>Alphanudivirus oryrhinocerotis</taxon>
    </lineage>
</organism>
<reference evidence="4" key="4">
    <citation type="submission" date="2020-03" db="EMBL/GenBank/DDBJ databases">
        <title>Whole genome sequence of Oryctes rhinoceros Nudivirus isolated in Riau Province, Indonesia.</title>
        <authorList>
            <person name="Kurnia Y.W."/>
            <person name="Tanjung Z.A."/>
            <person name="Utomo C."/>
            <person name="Naim M."/>
            <person name="Situmorang E.C."/>
            <person name="Liwang T."/>
        </authorList>
    </citation>
    <scope>NUCLEOTIDE SEQUENCE</scope>
    <source>
        <strain evidence="4">LiboV</strain>
    </source>
</reference>
<proteinExistence type="predicted"/>